<dbReference type="InterPro" id="IPR042307">
    <property type="entry name" value="Reeler_sf"/>
</dbReference>
<evidence type="ECO:0000259" key="3">
    <source>
        <dbReference type="PROSITE" id="PS51019"/>
    </source>
</evidence>
<proteinExistence type="inferred from homology"/>
<dbReference type="FunFam" id="2.60.40.4060:FF:000003">
    <property type="entry name" value="Ferric chelate reductase 1"/>
    <property type="match status" value="1"/>
</dbReference>
<feature type="domain" description="Reelin" evidence="3">
    <location>
        <begin position="12"/>
        <end position="179"/>
    </location>
</feature>
<dbReference type="PANTHER" id="PTHR45828:SF44">
    <property type="entry name" value="FERRIC-CHELATE REDUCTASE 1-RELATED"/>
    <property type="match status" value="1"/>
</dbReference>
<evidence type="ECO:0000256" key="1">
    <source>
        <dbReference type="ARBA" id="ARBA00009195"/>
    </source>
</evidence>
<dbReference type="CDD" id="cd08544">
    <property type="entry name" value="Reeler"/>
    <property type="match status" value="1"/>
</dbReference>
<comment type="caution">
    <text evidence="4">The sequence shown here is derived from an EMBL/GenBank/DDBJ whole genome shotgun (WGS) entry which is preliminary data.</text>
</comment>
<feature type="signal peptide" evidence="2">
    <location>
        <begin position="1"/>
        <end position="21"/>
    </location>
</feature>
<dbReference type="Pfam" id="PF02014">
    <property type="entry name" value="Reeler"/>
    <property type="match status" value="1"/>
</dbReference>
<comment type="similarity">
    <text evidence="1">Belongs to the FRRS1 family.</text>
</comment>
<sequence>MQSAFVVLLLLGGSSLSTVLAFPNGLVTPACERMIPNHGVDSMSTPAPFSVISNSSSYVAGQQITVTLQANETGFFKGFLLQARVADVGVGPIGTFSVTGTEAQLLNCSTVASAVSHTSNVNKTTIQATWTAPDNEFRDIEFRATFVQNFSIFWVGVRSSRLAFAGVIPNTTVVAPSNSTLVPNTTIVVPSSSTAMASNVTVNLTGTVTPNSSPPLSFSSSILLLLPVMLLTLSNTH</sequence>
<dbReference type="InterPro" id="IPR051237">
    <property type="entry name" value="Ferric-chelate_Red/DefProt"/>
</dbReference>
<evidence type="ECO:0000313" key="4">
    <source>
        <dbReference type="EMBL" id="KAG9264786.1"/>
    </source>
</evidence>
<keyword evidence="2" id="KW-0732">Signal</keyword>
<reference evidence="4 5" key="1">
    <citation type="submission" date="2021-07" db="EMBL/GenBank/DDBJ databases">
        <authorList>
            <person name="Imarazene B."/>
            <person name="Zahm M."/>
            <person name="Klopp C."/>
            <person name="Cabau C."/>
            <person name="Beille S."/>
            <person name="Jouanno E."/>
            <person name="Castinel A."/>
            <person name="Lluch J."/>
            <person name="Gil L."/>
            <person name="Kuchtly C."/>
            <person name="Lopez Roques C."/>
            <person name="Donnadieu C."/>
            <person name="Parrinello H."/>
            <person name="Journot L."/>
            <person name="Du K."/>
            <person name="Schartl M."/>
            <person name="Retaux S."/>
            <person name="Guiguen Y."/>
        </authorList>
    </citation>
    <scope>NUCLEOTIDE SEQUENCE [LARGE SCALE GENOMIC DNA]</scope>
    <source>
        <strain evidence="4">Pach_M1</strain>
        <tissue evidence="4">Testis</tissue>
    </source>
</reference>
<dbReference type="InterPro" id="IPR002861">
    <property type="entry name" value="Reeler_dom"/>
</dbReference>
<dbReference type="PROSITE" id="PS51019">
    <property type="entry name" value="REELIN"/>
    <property type="match status" value="1"/>
</dbReference>
<evidence type="ECO:0000256" key="2">
    <source>
        <dbReference type="SAM" id="SignalP"/>
    </source>
</evidence>
<name>A0A8T2L605_ASTMX</name>
<dbReference type="GO" id="GO:0016020">
    <property type="term" value="C:membrane"/>
    <property type="evidence" value="ECO:0007669"/>
    <property type="project" value="TreeGrafter"/>
</dbReference>
<dbReference type="PANTHER" id="PTHR45828">
    <property type="entry name" value="CYTOCHROME B561/FERRIC REDUCTASE TRANSMEMBRANE"/>
    <property type="match status" value="1"/>
</dbReference>
<organism evidence="4 5">
    <name type="scientific">Astyanax mexicanus</name>
    <name type="common">Blind cave fish</name>
    <name type="synonym">Astyanax fasciatus mexicanus</name>
    <dbReference type="NCBI Taxonomy" id="7994"/>
    <lineage>
        <taxon>Eukaryota</taxon>
        <taxon>Metazoa</taxon>
        <taxon>Chordata</taxon>
        <taxon>Craniata</taxon>
        <taxon>Vertebrata</taxon>
        <taxon>Euteleostomi</taxon>
        <taxon>Actinopterygii</taxon>
        <taxon>Neopterygii</taxon>
        <taxon>Teleostei</taxon>
        <taxon>Ostariophysi</taxon>
        <taxon>Characiformes</taxon>
        <taxon>Characoidei</taxon>
        <taxon>Acestrorhamphidae</taxon>
        <taxon>Acestrorhamphinae</taxon>
        <taxon>Astyanax</taxon>
    </lineage>
</organism>
<accession>A0A8T2L605</accession>
<dbReference type="EMBL" id="JAICCE010000018">
    <property type="protein sequence ID" value="KAG9264786.1"/>
    <property type="molecule type" value="Genomic_DNA"/>
</dbReference>
<gene>
    <name evidence="4" type="primary">FRRS1</name>
    <name evidence="4" type="ORF">AMEX_G21106</name>
</gene>
<feature type="chain" id="PRO_5035792849" evidence="2">
    <location>
        <begin position="22"/>
        <end position="237"/>
    </location>
</feature>
<protein>
    <submittedName>
        <fullName evidence="4">Putative defense protein 3</fullName>
    </submittedName>
</protein>
<dbReference type="AlphaFoldDB" id="A0A8T2L605"/>
<dbReference type="Gene3D" id="2.60.40.4060">
    <property type="entry name" value="Reeler domain"/>
    <property type="match status" value="1"/>
</dbReference>
<dbReference type="Proteomes" id="UP000752171">
    <property type="component" value="Unassembled WGS sequence"/>
</dbReference>
<evidence type="ECO:0000313" key="5">
    <source>
        <dbReference type="Proteomes" id="UP000752171"/>
    </source>
</evidence>